<dbReference type="OrthoDB" id="4646138at2759"/>
<comment type="caution">
    <text evidence="2">The sequence shown here is derived from an EMBL/GenBank/DDBJ whole genome shotgun (WGS) entry which is preliminary data.</text>
</comment>
<dbReference type="AlphaFoldDB" id="A0A8S0VS82"/>
<proteinExistence type="predicted"/>
<name>A0A8S0VS82_CYCAE</name>
<gene>
    <name evidence="2" type="ORF">AAE3_LOCUS8429</name>
</gene>
<evidence type="ECO:0000313" key="2">
    <source>
        <dbReference type="EMBL" id="CAA7266149.1"/>
    </source>
</evidence>
<organism evidence="2 3">
    <name type="scientific">Cyclocybe aegerita</name>
    <name type="common">Black poplar mushroom</name>
    <name type="synonym">Agrocybe aegerita</name>
    <dbReference type="NCBI Taxonomy" id="1973307"/>
    <lineage>
        <taxon>Eukaryota</taxon>
        <taxon>Fungi</taxon>
        <taxon>Dikarya</taxon>
        <taxon>Basidiomycota</taxon>
        <taxon>Agaricomycotina</taxon>
        <taxon>Agaricomycetes</taxon>
        <taxon>Agaricomycetidae</taxon>
        <taxon>Agaricales</taxon>
        <taxon>Agaricineae</taxon>
        <taxon>Bolbitiaceae</taxon>
        <taxon>Cyclocybe</taxon>
    </lineage>
</organism>
<reference evidence="2 3" key="1">
    <citation type="submission" date="2020-01" db="EMBL/GenBank/DDBJ databases">
        <authorList>
            <person name="Gupta K D."/>
        </authorList>
    </citation>
    <scope>NUCLEOTIDE SEQUENCE [LARGE SCALE GENOMIC DNA]</scope>
</reference>
<evidence type="ECO:0000259" key="1">
    <source>
        <dbReference type="Pfam" id="PF12680"/>
    </source>
</evidence>
<dbReference type="InterPro" id="IPR032710">
    <property type="entry name" value="NTF2-like_dom_sf"/>
</dbReference>
<dbReference type="Pfam" id="PF12680">
    <property type="entry name" value="SnoaL_2"/>
    <property type="match status" value="1"/>
</dbReference>
<evidence type="ECO:0000313" key="3">
    <source>
        <dbReference type="Proteomes" id="UP000467700"/>
    </source>
</evidence>
<keyword evidence="3" id="KW-1185">Reference proteome</keyword>
<dbReference type="SUPFAM" id="SSF54427">
    <property type="entry name" value="NTF2-like"/>
    <property type="match status" value="1"/>
</dbReference>
<sequence length="145" mass="16367">MSHQEDNVRSVIKQWIDSIARRDWAALSSLATPDAMYWIAGLKSKIPYAGTELYSERVKLIRSIFGPMSFWHPEIVDITVEGDTGVLETKANGEGPKEGQIYSNAGIFKFVVRDGKIIEVKEFLDFFAVYAYMGIEVDVKWPSEG</sequence>
<dbReference type="InterPro" id="IPR037401">
    <property type="entry name" value="SnoaL-like"/>
</dbReference>
<protein>
    <recommendedName>
        <fullName evidence="1">SnoaL-like domain-containing protein</fullName>
    </recommendedName>
</protein>
<dbReference type="CDD" id="cd00531">
    <property type="entry name" value="NTF2_like"/>
    <property type="match status" value="1"/>
</dbReference>
<feature type="domain" description="SnoaL-like" evidence="1">
    <location>
        <begin position="13"/>
        <end position="120"/>
    </location>
</feature>
<dbReference type="EMBL" id="CACVBS010000053">
    <property type="protein sequence ID" value="CAA7266149.1"/>
    <property type="molecule type" value="Genomic_DNA"/>
</dbReference>
<dbReference type="Proteomes" id="UP000467700">
    <property type="component" value="Unassembled WGS sequence"/>
</dbReference>
<accession>A0A8S0VS82</accession>
<dbReference type="Gene3D" id="3.10.450.50">
    <property type="match status" value="1"/>
</dbReference>